<evidence type="ECO:0000313" key="4">
    <source>
        <dbReference type="EMBL" id="EJF88529.1"/>
    </source>
</evidence>
<dbReference type="EMBL" id="AIMA01000020">
    <property type="protein sequence ID" value="EJF88529.1"/>
    <property type="molecule type" value="Genomic_DNA"/>
</dbReference>
<dbReference type="eggNOG" id="COG5443">
    <property type="taxonomic scope" value="Bacteria"/>
</dbReference>
<dbReference type="AlphaFoldDB" id="J0QZ91"/>
<dbReference type="PATRIC" id="fig|1094557.3.peg.1127"/>
<evidence type="ECO:0000256" key="3">
    <source>
        <dbReference type="ARBA" id="ARBA00022884"/>
    </source>
</evidence>
<evidence type="ECO:0000256" key="1">
    <source>
        <dbReference type="ARBA" id="ARBA00022491"/>
    </source>
</evidence>
<dbReference type="Proteomes" id="UP000009017">
    <property type="component" value="Unassembled WGS sequence"/>
</dbReference>
<evidence type="ECO:0000256" key="2">
    <source>
        <dbReference type="ARBA" id="ARBA00022795"/>
    </source>
</evidence>
<keyword evidence="3" id="KW-0694">RNA-binding</keyword>
<keyword evidence="1" id="KW-0678">Repressor</keyword>
<dbReference type="GO" id="GO:1902209">
    <property type="term" value="P:negative regulation of bacterial-type flagellum assembly"/>
    <property type="evidence" value="ECO:0007669"/>
    <property type="project" value="InterPro"/>
</dbReference>
<name>J0QZ91_9HYPH</name>
<protein>
    <submittedName>
        <fullName evidence="4">Uncharacterized protein</fullName>
    </submittedName>
</protein>
<keyword evidence="5" id="KW-1185">Reference proteome</keyword>
<sequence length="51" mass="5980">MRRQPMYLTLKPNEKIFINGAILRVDRKVTFELLNDVTFLLEGACFTSGRY</sequence>
<organism evidence="4 5">
    <name type="scientific">Bartonella melophagi K-2C</name>
    <dbReference type="NCBI Taxonomy" id="1094557"/>
    <lineage>
        <taxon>Bacteria</taxon>
        <taxon>Pseudomonadati</taxon>
        <taxon>Pseudomonadota</taxon>
        <taxon>Alphaproteobacteria</taxon>
        <taxon>Hyphomicrobiales</taxon>
        <taxon>Bartonellaceae</taxon>
        <taxon>Bartonella</taxon>
    </lineage>
</organism>
<dbReference type="HOGENOM" id="CLU_3096005_0_0_5"/>
<dbReference type="InterPro" id="IPR009967">
    <property type="entry name" value="Flagellum_FlbT"/>
</dbReference>
<accession>J0QZ91</accession>
<dbReference type="GO" id="GO:0044781">
    <property type="term" value="P:bacterial-type flagellum organization"/>
    <property type="evidence" value="ECO:0007669"/>
    <property type="project" value="UniProtKB-KW"/>
</dbReference>
<dbReference type="GO" id="GO:0006402">
    <property type="term" value="P:mRNA catabolic process"/>
    <property type="evidence" value="ECO:0007669"/>
    <property type="project" value="InterPro"/>
</dbReference>
<reference evidence="4 5" key="1">
    <citation type="submission" date="2012-03" db="EMBL/GenBank/DDBJ databases">
        <title>The Genome Sequence of Bartonella melophagi K-2C.</title>
        <authorList>
            <consortium name="The Broad Institute Genome Sequencing Platform"/>
            <consortium name="The Broad Institute Genome Sequencing Center for Infectious Disease"/>
            <person name="Feldgarden M."/>
            <person name="Kirby J."/>
            <person name="Kosoy M."/>
            <person name="Birtles R."/>
            <person name="Probert W.S."/>
            <person name="Chiaraviglio L."/>
            <person name="Young S.K."/>
            <person name="Zeng Q."/>
            <person name="Gargeya S."/>
            <person name="Fitzgerald M."/>
            <person name="Haas B."/>
            <person name="Abouelleil A."/>
            <person name="Alvarado L."/>
            <person name="Arachchi H.M."/>
            <person name="Berlin A."/>
            <person name="Chapman S.B."/>
            <person name="Gearin G."/>
            <person name="Goldberg J."/>
            <person name="Griggs A."/>
            <person name="Gujja S."/>
            <person name="Hansen M."/>
            <person name="Heiman D."/>
            <person name="Howarth C."/>
            <person name="Larimer J."/>
            <person name="Lui A."/>
            <person name="MacDonald P.J.P."/>
            <person name="McCowen C."/>
            <person name="Montmayeur A."/>
            <person name="Murphy C."/>
            <person name="Neiman D."/>
            <person name="Pearson M."/>
            <person name="Priest M."/>
            <person name="Roberts A."/>
            <person name="Saif S."/>
            <person name="Shea T."/>
            <person name="Sisk P."/>
            <person name="Stolte C."/>
            <person name="Sykes S."/>
            <person name="Wortman J."/>
            <person name="Nusbaum C."/>
            <person name="Birren B."/>
        </authorList>
    </citation>
    <scope>NUCLEOTIDE SEQUENCE [LARGE SCALE GENOMIC DNA]</scope>
    <source>
        <strain evidence="4 5">K-2C</strain>
    </source>
</reference>
<proteinExistence type="predicted"/>
<keyword evidence="2" id="KW-1005">Bacterial flagellum biogenesis</keyword>
<comment type="caution">
    <text evidence="4">The sequence shown here is derived from an EMBL/GenBank/DDBJ whole genome shotgun (WGS) entry which is preliminary data.</text>
</comment>
<dbReference type="Pfam" id="PF07378">
    <property type="entry name" value="FlbT"/>
    <property type="match status" value="1"/>
</dbReference>
<gene>
    <name evidence="4" type="ORF">ME3_01081</name>
</gene>
<dbReference type="GO" id="GO:0048027">
    <property type="term" value="F:mRNA 5'-UTR binding"/>
    <property type="evidence" value="ECO:0007669"/>
    <property type="project" value="InterPro"/>
</dbReference>
<evidence type="ECO:0000313" key="5">
    <source>
        <dbReference type="Proteomes" id="UP000009017"/>
    </source>
</evidence>